<dbReference type="Proteomes" id="UP000293162">
    <property type="component" value="Unassembled WGS sequence"/>
</dbReference>
<comment type="caution">
    <text evidence="2">The sequence shown here is derived from an EMBL/GenBank/DDBJ whole genome shotgun (WGS) entry which is preliminary data.</text>
</comment>
<gene>
    <name evidence="2" type="ORF">EWM59_20260</name>
</gene>
<organism evidence="2 3">
    <name type="scientific">Emticicia agri</name>
    <dbReference type="NCBI Taxonomy" id="2492393"/>
    <lineage>
        <taxon>Bacteria</taxon>
        <taxon>Pseudomonadati</taxon>
        <taxon>Bacteroidota</taxon>
        <taxon>Cytophagia</taxon>
        <taxon>Cytophagales</taxon>
        <taxon>Leadbetterellaceae</taxon>
        <taxon>Emticicia</taxon>
    </lineage>
</organism>
<keyword evidence="1" id="KW-0732">Signal</keyword>
<feature type="signal peptide" evidence="1">
    <location>
        <begin position="1"/>
        <end position="18"/>
    </location>
</feature>
<evidence type="ECO:0000313" key="3">
    <source>
        <dbReference type="Proteomes" id="UP000293162"/>
    </source>
</evidence>
<reference evidence="2 3" key="1">
    <citation type="submission" date="2019-02" db="EMBL/GenBank/DDBJ databases">
        <title>Bacterial novel species Emticicia sp. 17J42-9 isolated from soil.</title>
        <authorList>
            <person name="Jung H.-Y."/>
        </authorList>
    </citation>
    <scope>NUCLEOTIDE SEQUENCE [LARGE SCALE GENOMIC DNA]</scope>
    <source>
        <strain evidence="2 3">17J42-9</strain>
    </source>
</reference>
<dbReference type="AlphaFoldDB" id="A0A4Q5LVI8"/>
<dbReference type="RefSeq" id="WP_130023077.1">
    <property type="nucleotide sequence ID" value="NZ_SEWF01000037.1"/>
</dbReference>
<sequence>MKRLLLLNLFVLILQAHTSIKFKCSIIAEGDCLLGKNMFINNPDTHWAYKVTVRTFRQEGGKKSKSDKVYNIIAGGRIFLGCTKESILSYPRFVDKRYEIISETKI</sequence>
<keyword evidence="3" id="KW-1185">Reference proteome</keyword>
<dbReference type="EMBL" id="SEWF01000037">
    <property type="protein sequence ID" value="RYU93746.1"/>
    <property type="molecule type" value="Genomic_DNA"/>
</dbReference>
<evidence type="ECO:0000256" key="1">
    <source>
        <dbReference type="SAM" id="SignalP"/>
    </source>
</evidence>
<proteinExistence type="predicted"/>
<feature type="chain" id="PRO_5020473214" evidence="1">
    <location>
        <begin position="19"/>
        <end position="106"/>
    </location>
</feature>
<protein>
    <submittedName>
        <fullName evidence="2">Uncharacterized protein</fullName>
    </submittedName>
</protein>
<name>A0A4Q5LVI8_9BACT</name>
<evidence type="ECO:0000313" key="2">
    <source>
        <dbReference type="EMBL" id="RYU93746.1"/>
    </source>
</evidence>
<accession>A0A4Q5LVI8</accession>